<reference evidence="6" key="2">
    <citation type="submission" date="2020-09" db="EMBL/GenBank/DDBJ databases">
        <authorList>
            <person name="Sun Q."/>
            <person name="Ohkuma M."/>
        </authorList>
    </citation>
    <scope>NUCLEOTIDE SEQUENCE</scope>
    <source>
        <strain evidence="6">JCM 4386</strain>
    </source>
</reference>
<dbReference type="InterPro" id="IPR005119">
    <property type="entry name" value="LysR_subst-bd"/>
</dbReference>
<dbReference type="SUPFAM" id="SSF53850">
    <property type="entry name" value="Periplasmic binding protein-like II"/>
    <property type="match status" value="1"/>
</dbReference>
<dbReference type="InterPro" id="IPR036388">
    <property type="entry name" value="WH-like_DNA-bd_sf"/>
</dbReference>
<dbReference type="GO" id="GO:0003700">
    <property type="term" value="F:DNA-binding transcription factor activity"/>
    <property type="evidence" value="ECO:0007669"/>
    <property type="project" value="InterPro"/>
</dbReference>
<evidence type="ECO:0000256" key="2">
    <source>
        <dbReference type="ARBA" id="ARBA00023015"/>
    </source>
</evidence>
<dbReference type="SUPFAM" id="SSF46785">
    <property type="entry name" value="Winged helix' DNA-binding domain"/>
    <property type="match status" value="1"/>
</dbReference>
<dbReference type="GO" id="GO:0003677">
    <property type="term" value="F:DNA binding"/>
    <property type="evidence" value="ECO:0007669"/>
    <property type="project" value="UniProtKB-KW"/>
</dbReference>
<gene>
    <name evidence="6" type="ORF">GCM10010269_81610</name>
</gene>
<dbReference type="InterPro" id="IPR036390">
    <property type="entry name" value="WH_DNA-bd_sf"/>
</dbReference>
<dbReference type="EMBL" id="BMTL01000067">
    <property type="protein sequence ID" value="GGS30744.1"/>
    <property type="molecule type" value="Genomic_DNA"/>
</dbReference>
<dbReference type="PANTHER" id="PTHR30346">
    <property type="entry name" value="TRANSCRIPTIONAL DUAL REGULATOR HCAR-RELATED"/>
    <property type="match status" value="1"/>
</dbReference>
<dbReference type="PANTHER" id="PTHR30346:SF29">
    <property type="entry name" value="LYSR SUBSTRATE-BINDING"/>
    <property type="match status" value="1"/>
</dbReference>
<evidence type="ECO:0000256" key="4">
    <source>
        <dbReference type="ARBA" id="ARBA00023163"/>
    </source>
</evidence>
<keyword evidence="3" id="KW-0238">DNA-binding</keyword>
<protein>
    <submittedName>
        <fullName evidence="6">LysR family transcriptional regulator</fullName>
    </submittedName>
</protein>
<evidence type="ECO:0000256" key="1">
    <source>
        <dbReference type="ARBA" id="ARBA00009437"/>
    </source>
</evidence>
<reference evidence="6" key="1">
    <citation type="journal article" date="2014" name="Int. J. Syst. Evol. Microbiol.">
        <title>Complete genome sequence of Corynebacterium casei LMG S-19264T (=DSM 44701T), isolated from a smear-ripened cheese.</title>
        <authorList>
            <consortium name="US DOE Joint Genome Institute (JGI-PGF)"/>
            <person name="Walter F."/>
            <person name="Albersmeier A."/>
            <person name="Kalinowski J."/>
            <person name="Ruckert C."/>
        </authorList>
    </citation>
    <scope>NUCLEOTIDE SEQUENCE</scope>
    <source>
        <strain evidence="6">JCM 4386</strain>
    </source>
</reference>
<evidence type="ECO:0000259" key="5">
    <source>
        <dbReference type="PROSITE" id="PS50931"/>
    </source>
</evidence>
<accession>A0A918GE40</accession>
<evidence type="ECO:0000313" key="7">
    <source>
        <dbReference type="Proteomes" id="UP000606194"/>
    </source>
</evidence>
<organism evidence="6 7">
    <name type="scientific">Streptomyces humidus</name>
    <dbReference type="NCBI Taxonomy" id="52259"/>
    <lineage>
        <taxon>Bacteria</taxon>
        <taxon>Bacillati</taxon>
        <taxon>Actinomycetota</taxon>
        <taxon>Actinomycetes</taxon>
        <taxon>Kitasatosporales</taxon>
        <taxon>Streptomycetaceae</taxon>
        <taxon>Streptomyces</taxon>
    </lineage>
</organism>
<dbReference type="Gene3D" id="3.40.190.10">
    <property type="entry name" value="Periplasmic binding protein-like II"/>
    <property type="match status" value="2"/>
</dbReference>
<keyword evidence="2" id="KW-0805">Transcription regulation</keyword>
<keyword evidence="7" id="KW-1185">Reference proteome</keyword>
<comment type="caution">
    <text evidence="6">The sequence shown here is derived from an EMBL/GenBank/DDBJ whole genome shotgun (WGS) entry which is preliminary data.</text>
</comment>
<proteinExistence type="inferred from homology"/>
<dbReference type="Pfam" id="PF03466">
    <property type="entry name" value="LysR_substrate"/>
    <property type="match status" value="1"/>
</dbReference>
<evidence type="ECO:0000313" key="6">
    <source>
        <dbReference type="EMBL" id="GGS30744.1"/>
    </source>
</evidence>
<dbReference type="CDD" id="cd08423">
    <property type="entry name" value="PBP2_LTTR_like_6"/>
    <property type="match status" value="1"/>
</dbReference>
<evidence type="ECO:0000256" key="3">
    <source>
        <dbReference type="ARBA" id="ARBA00023125"/>
    </source>
</evidence>
<dbReference type="Proteomes" id="UP000606194">
    <property type="component" value="Unassembled WGS sequence"/>
</dbReference>
<dbReference type="GO" id="GO:0032993">
    <property type="term" value="C:protein-DNA complex"/>
    <property type="evidence" value="ECO:0007669"/>
    <property type="project" value="TreeGrafter"/>
</dbReference>
<name>A0A918GE40_9ACTN</name>
<feature type="domain" description="HTH lysR-type" evidence="5">
    <location>
        <begin position="17"/>
        <end position="74"/>
    </location>
</feature>
<sequence length="322" mass="34155">MGMDKGAAAAKPYGSELDLRKLRVLVELDRRGTVSAVAAALHLTPSAVSQQLAGLAKELGVPLTEPMGRRLRLTGAAKVVLRHAEEIFGSIDRLHRALAEHCGGERGEVSVSGFGTTLSPLILPAAGILKRRLPELRTTLAEVDPPVSFELLELGRTDVVIAVESPAAPALDSRFDKRPLMTEVFDVALPEEHPLAQAPSLTLGELADEAWIFATVGMCQEIPLAACAAAGFTPQATHVIGDWDATFAAVRQGLGICLVPRLARRSSQPGVTVRRFDDAPWRRVFAAVRPGSAGVPQIEAVLEALSEAARAAESELEGSPKP</sequence>
<keyword evidence="4" id="KW-0804">Transcription</keyword>
<dbReference type="AlphaFoldDB" id="A0A918GE40"/>
<comment type="similarity">
    <text evidence="1">Belongs to the LysR transcriptional regulatory family.</text>
</comment>
<dbReference type="Pfam" id="PF00126">
    <property type="entry name" value="HTH_1"/>
    <property type="match status" value="1"/>
</dbReference>
<dbReference type="PROSITE" id="PS50931">
    <property type="entry name" value="HTH_LYSR"/>
    <property type="match status" value="1"/>
</dbReference>
<dbReference type="InterPro" id="IPR000847">
    <property type="entry name" value="LysR_HTH_N"/>
</dbReference>
<dbReference type="Gene3D" id="1.10.10.10">
    <property type="entry name" value="Winged helix-like DNA-binding domain superfamily/Winged helix DNA-binding domain"/>
    <property type="match status" value="1"/>
</dbReference>